<name>A0A5R8K9I3_9BACT</name>
<dbReference type="InterPro" id="IPR014976">
    <property type="entry name" value="AbpA_HamA_C"/>
</dbReference>
<accession>A0A5R8K9I3</accession>
<dbReference type="RefSeq" id="WP_138088086.1">
    <property type="nucleotide sequence ID" value="NZ_VAUV01000017.1"/>
</dbReference>
<comment type="caution">
    <text evidence="2">The sequence shown here is derived from an EMBL/GenBank/DDBJ whole genome shotgun (WGS) entry which is preliminary data.</text>
</comment>
<sequence length="329" mass="36644">MNGQSSPEFSALLTAQQDFSVCVKCAKESVDTDAPRVDYLYLRFKEATPDEAGLAEIVYHQIVNYAIPRKKIRELIERSQSNPLDFSLHSKIFEEAKRAFIRYDSKATGPMANIRYGEIGEVIAFCVASHFLTAGQVAAKMALKTNAEMPVFGLDGIHVRGESDGTITVYFMEAKVVGEAESGAEQYAKSAGGFDNDRKHKLNEQRIARDLSNFDMFEGALREAALNYFDPYGQASENVRERFVGVVVYSEPLFGTKIPVNDATPLDAHEKHFVKSFESLFGGFKSALEKALKSHSAEPGRCRAFFLAVPDTGELKKRFAQQMANEHIR</sequence>
<proteinExistence type="predicted"/>
<keyword evidence="3" id="KW-1185">Reference proteome</keyword>
<dbReference type="EMBL" id="VAUV01000017">
    <property type="protein sequence ID" value="TLD68957.1"/>
    <property type="molecule type" value="Genomic_DNA"/>
</dbReference>
<feature type="domain" description="Anti-bacteriophage protein A/HamA C-terminal" evidence="1">
    <location>
        <begin position="26"/>
        <end position="322"/>
    </location>
</feature>
<reference evidence="2 3" key="1">
    <citation type="submission" date="2019-05" db="EMBL/GenBank/DDBJ databases">
        <title>Verrucobacter flavum gen. nov., sp. nov. a new member of the family Verrucomicrobiaceae.</title>
        <authorList>
            <person name="Szuroczki S."/>
            <person name="Abbaszade G."/>
            <person name="Szabo A."/>
            <person name="Felfoldi T."/>
            <person name="Schumann P."/>
            <person name="Boka K."/>
            <person name="Keki Z."/>
            <person name="Toumi M."/>
            <person name="Toth E."/>
        </authorList>
    </citation>
    <scope>NUCLEOTIDE SEQUENCE [LARGE SCALE GENOMIC DNA]</scope>
    <source>
        <strain evidence="2 3">MG-N-17</strain>
    </source>
</reference>
<evidence type="ECO:0000259" key="1">
    <source>
        <dbReference type="Pfam" id="PF08878"/>
    </source>
</evidence>
<gene>
    <name evidence="2" type="ORF">FEM03_20055</name>
</gene>
<dbReference type="Pfam" id="PF08878">
    <property type="entry name" value="HamA"/>
    <property type="match status" value="1"/>
</dbReference>
<evidence type="ECO:0000313" key="2">
    <source>
        <dbReference type="EMBL" id="TLD68957.1"/>
    </source>
</evidence>
<dbReference type="Proteomes" id="UP000306196">
    <property type="component" value="Unassembled WGS sequence"/>
</dbReference>
<organism evidence="2 3">
    <name type="scientific">Phragmitibacter flavus</name>
    <dbReference type="NCBI Taxonomy" id="2576071"/>
    <lineage>
        <taxon>Bacteria</taxon>
        <taxon>Pseudomonadati</taxon>
        <taxon>Verrucomicrobiota</taxon>
        <taxon>Verrucomicrobiia</taxon>
        <taxon>Verrucomicrobiales</taxon>
        <taxon>Verrucomicrobiaceae</taxon>
        <taxon>Phragmitibacter</taxon>
    </lineage>
</organism>
<protein>
    <submittedName>
        <fullName evidence="2">DUF1837 domain-containing protein</fullName>
    </submittedName>
</protein>
<dbReference type="OrthoDB" id="4964195at2"/>
<dbReference type="AlphaFoldDB" id="A0A5R8K9I3"/>
<evidence type="ECO:0000313" key="3">
    <source>
        <dbReference type="Proteomes" id="UP000306196"/>
    </source>
</evidence>